<evidence type="ECO:0000256" key="5">
    <source>
        <dbReference type="RuleBase" id="RU361157"/>
    </source>
</evidence>
<organism evidence="8 9">
    <name type="scientific">Cupriavidus basilensis OR16</name>
    <dbReference type="NCBI Taxonomy" id="1127483"/>
    <lineage>
        <taxon>Bacteria</taxon>
        <taxon>Pseudomonadati</taxon>
        <taxon>Pseudomonadota</taxon>
        <taxon>Betaproteobacteria</taxon>
        <taxon>Burkholderiales</taxon>
        <taxon>Burkholderiaceae</taxon>
        <taxon>Cupriavidus</taxon>
    </lineage>
</organism>
<dbReference type="InterPro" id="IPR022403">
    <property type="entry name" value="Alc_ABC_transptr_permease"/>
</dbReference>
<evidence type="ECO:0000259" key="7">
    <source>
        <dbReference type="PROSITE" id="PS51012"/>
    </source>
</evidence>
<evidence type="ECO:0000256" key="2">
    <source>
        <dbReference type="ARBA" id="ARBA00022692"/>
    </source>
</evidence>
<dbReference type="PROSITE" id="PS51012">
    <property type="entry name" value="ABC_TM2"/>
    <property type="match status" value="1"/>
</dbReference>
<protein>
    <recommendedName>
        <fullName evidence="5">Transport permease protein</fullName>
    </recommendedName>
</protein>
<dbReference type="PATRIC" id="fig|1127483.3.peg.5832"/>
<evidence type="ECO:0000256" key="6">
    <source>
        <dbReference type="SAM" id="SignalP"/>
    </source>
</evidence>
<keyword evidence="3 5" id="KW-1133">Transmembrane helix</keyword>
<dbReference type="Pfam" id="PF01061">
    <property type="entry name" value="ABC2_membrane"/>
    <property type="match status" value="1"/>
</dbReference>
<dbReference type="PANTHER" id="PTHR43229">
    <property type="entry name" value="NODULATION PROTEIN J"/>
    <property type="match status" value="1"/>
</dbReference>
<name>H1SCA7_9BURK</name>
<dbReference type="NCBIfam" id="TIGR03863">
    <property type="entry name" value="PQQ_ABC_bind"/>
    <property type="match status" value="1"/>
</dbReference>
<dbReference type="InterPro" id="IPR051784">
    <property type="entry name" value="Nod_factor_ABC_transporter"/>
</dbReference>
<dbReference type="EMBL" id="AHJE01000081">
    <property type="protein sequence ID" value="EHP39885.1"/>
    <property type="molecule type" value="Genomic_DNA"/>
</dbReference>
<evidence type="ECO:0000256" key="3">
    <source>
        <dbReference type="ARBA" id="ARBA00022989"/>
    </source>
</evidence>
<sequence length="674" mass="72285">MISPATGLRWLAVFALLAATAHAADVRVAVVSLAGDARYAPKRMEQRYPGQPQGRPVDGARVAVAESRFALEAAGQALRLDAQEASSEAEVGPMVAALARQGTRFILLDLPAPAVRLAARAVKPGEALLFNVSADDDELRGTGCAPHLLHTLPSRRMQADALMQYLALRKWRRALLLSGPSPEDAAQRAVLTQAARRFGIAWSAQRAFKLSNDPRERGLGNLGLLTAGVDYDVVVVADADGEFARGVPYATQLPRPVVGASGLTAQAWHWAWERNGGPQLSRRFIKAAGRPMTGYDWAAWVAVKAIAESVARQPKGGFAGQAEALVSEAVVVDGFKGPPLSFRRWDGQLRQPVLLAHPDGVVGVAPVEGVLHPKNNLDTLGADAADTACRPGKIWGDAQAMTTTLIHAWRALRAVAGRELHKFFRQPGRLCSSLVRPLLWLLVFAAGFQNALGVAIVPPYDTYVEYKVFVTPGLLGMIALFNGMQSSLAMVYDREMGVMRLLLTAPLPRAWLLACKLAAGTLLSLLQMVAFLLVATAFDVTFAPACLPGALAVMVLAALMLGALGLLLSVHVRQLENFAGTMNFVIFPMFFISSALYPLWKLEESGATVVYQLARFNPFTHAVEAIRFALYGQAAPVSLVVLAGCTAVFFALALLGYDPQRGMARRVRQAGGPA</sequence>
<feature type="transmembrane region" description="Helical" evidence="5">
    <location>
        <begin position="582"/>
        <end position="600"/>
    </location>
</feature>
<dbReference type="SUPFAM" id="SSF53822">
    <property type="entry name" value="Periplasmic binding protein-like I"/>
    <property type="match status" value="1"/>
</dbReference>
<dbReference type="GO" id="GO:0005886">
    <property type="term" value="C:plasma membrane"/>
    <property type="evidence" value="ECO:0007669"/>
    <property type="project" value="UniProtKB-SubCell"/>
</dbReference>
<dbReference type="InterPro" id="IPR047817">
    <property type="entry name" value="ABC2_TM_bact-type"/>
</dbReference>
<evidence type="ECO:0000313" key="9">
    <source>
        <dbReference type="Proteomes" id="UP000005808"/>
    </source>
</evidence>
<feature type="transmembrane region" description="Helical" evidence="5">
    <location>
        <begin position="437"/>
        <end position="457"/>
    </location>
</feature>
<evidence type="ECO:0000256" key="1">
    <source>
        <dbReference type="ARBA" id="ARBA00004141"/>
    </source>
</evidence>
<accession>H1SCA7</accession>
<feature type="domain" description="ABC transmembrane type-2" evidence="7">
    <location>
        <begin position="428"/>
        <end position="660"/>
    </location>
</feature>
<keyword evidence="2 5" id="KW-0812">Transmembrane</keyword>
<feature type="transmembrane region" description="Helical" evidence="5">
    <location>
        <begin position="513"/>
        <end position="538"/>
    </location>
</feature>
<reference evidence="8 9" key="1">
    <citation type="journal article" date="2012" name="J. Bacteriol.">
        <title>De Novo Genome Project of Cupriavidus basilensis OR16.</title>
        <authorList>
            <person name="Cserhati M."/>
            <person name="Kriszt B."/>
            <person name="Szoboszlay S."/>
            <person name="Toth A."/>
            <person name="Szabo I."/>
            <person name="Tancsics A."/>
            <person name="Nagy I."/>
            <person name="Horvath B."/>
            <person name="Nagy I."/>
            <person name="Kukolya J."/>
        </authorList>
    </citation>
    <scope>NUCLEOTIDE SEQUENCE [LARGE SCALE GENOMIC DNA]</scope>
    <source>
        <strain evidence="8 9">OR16</strain>
    </source>
</reference>
<dbReference type="InterPro" id="IPR028082">
    <property type="entry name" value="Peripla_BP_I"/>
</dbReference>
<feature type="signal peptide" evidence="6">
    <location>
        <begin position="1"/>
        <end position="23"/>
    </location>
</feature>
<dbReference type="GO" id="GO:0140359">
    <property type="term" value="F:ABC-type transporter activity"/>
    <property type="evidence" value="ECO:0007669"/>
    <property type="project" value="InterPro"/>
</dbReference>
<dbReference type="AlphaFoldDB" id="H1SCA7"/>
<evidence type="ECO:0000256" key="4">
    <source>
        <dbReference type="ARBA" id="ARBA00023136"/>
    </source>
</evidence>
<keyword evidence="5" id="KW-1003">Cell membrane</keyword>
<keyword evidence="4 5" id="KW-0472">Membrane</keyword>
<keyword evidence="5" id="KW-0813">Transport</keyword>
<dbReference type="Proteomes" id="UP000005808">
    <property type="component" value="Unassembled WGS sequence"/>
</dbReference>
<comment type="caution">
    <text evidence="8">The sequence shown here is derived from an EMBL/GenBank/DDBJ whole genome shotgun (WGS) entry which is preliminary data.</text>
</comment>
<dbReference type="InterPro" id="IPR013525">
    <property type="entry name" value="ABC2_TM"/>
</dbReference>
<feature type="transmembrane region" description="Helical" evidence="5">
    <location>
        <begin position="469"/>
        <end position="492"/>
    </location>
</feature>
<dbReference type="InterPro" id="IPR022478">
    <property type="entry name" value="ABC_transptr_sub-bd_PQQ"/>
</dbReference>
<feature type="transmembrane region" description="Helical" evidence="5">
    <location>
        <begin position="637"/>
        <end position="657"/>
    </location>
</feature>
<comment type="subcellular location">
    <subcellularLocation>
        <location evidence="5">Cell inner membrane</location>
        <topology evidence="5">Multi-pass membrane protein</topology>
    </subcellularLocation>
    <subcellularLocation>
        <location evidence="1">Membrane</location>
        <topology evidence="1">Multi-pass membrane protein</topology>
    </subcellularLocation>
</comment>
<comment type="similarity">
    <text evidence="5">Belongs to the ABC-2 integral membrane protein family.</text>
</comment>
<keyword evidence="6" id="KW-0732">Signal</keyword>
<feature type="transmembrane region" description="Helical" evidence="5">
    <location>
        <begin position="550"/>
        <end position="570"/>
    </location>
</feature>
<evidence type="ECO:0000313" key="8">
    <source>
        <dbReference type="EMBL" id="EHP39885.1"/>
    </source>
</evidence>
<proteinExistence type="inferred from homology"/>
<dbReference type="NCBIfam" id="TIGR03861">
    <property type="entry name" value="phenyl_ABC_PedC"/>
    <property type="match status" value="1"/>
</dbReference>
<feature type="chain" id="PRO_5003553410" description="Transport permease protein" evidence="6">
    <location>
        <begin position="24"/>
        <end position="674"/>
    </location>
</feature>
<dbReference type="PANTHER" id="PTHR43229:SF2">
    <property type="entry name" value="NODULATION PROTEIN J"/>
    <property type="match status" value="1"/>
</dbReference>
<gene>
    <name evidence="8" type="ORF">OR16_29224</name>
</gene>